<keyword evidence="2" id="KW-1185">Reference proteome</keyword>
<accession>A0AAN8BHK1</accession>
<name>A0AAN8BHK1_9TELE</name>
<dbReference type="Proteomes" id="UP001335648">
    <property type="component" value="Unassembled WGS sequence"/>
</dbReference>
<sequence length="93" mass="10027">MCPRTQSCTAGDASPGALLFGFSKTCHVAPSSPCRPRMESKRKEKGAVSPLLLYMTADRAERETELGGGRGAAMINVEAEWTQEYLPTALHLS</sequence>
<protein>
    <submittedName>
        <fullName evidence="1">Uncharacterized protein</fullName>
    </submittedName>
</protein>
<proteinExistence type="predicted"/>
<gene>
    <name evidence="1" type="ORF">CesoFtcFv8_018968</name>
</gene>
<comment type="caution">
    <text evidence="1">The sequence shown here is derived from an EMBL/GenBank/DDBJ whole genome shotgun (WGS) entry which is preliminary data.</text>
</comment>
<evidence type="ECO:0000313" key="2">
    <source>
        <dbReference type="Proteomes" id="UP001335648"/>
    </source>
</evidence>
<dbReference type="EMBL" id="JAULUE010002060">
    <property type="protein sequence ID" value="KAK5885238.1"/>
    <property type="molecule type" value="Genomic_DNA"/>
</dbReference>
<organism evidence="1 2">
    <name type="scientific">Champsocephalus esox</name>
    <name type="common">pike icefish</name>
    <dbReference type="NCBI Taxonomy" id="159716"/>
    <lineage>
        <taxon>Eukaryota</taxon>
        <taxon>Metazoa</taxon>
        <taxon>Chordata</taxon>
        <taxon>Craniata</taxon>
        <taxon>Vertebrata</taxon>
        <taxon>Euteleostomi</taxon>
        <taxon>Actinopterygii</taxon>
        <taxon>Neopterygii</taxon>
        <taxon>Teleostei</taxon>
        <taxon>Neoteleostei</taxon>
        <taxon>Acanthomorphata</taxon>
        <taxon>Eupercaria</taxon>
        <taxon>Perciformes</taxon>
        <taxon>Notothenioidei</taxon>
        <taxon>Channichthyidae</taxon>
        <taxon>Champsocephalus</taxon>
    </lineage>
</organism>
<evidence type="ECO:0000313" key="1">
    <source>
        <dbReference type="EMBL" id="KAK5885238.1"/>
    </source>
</evidence>
<reference evidence="1 2" key="1">
    <citation type="journal article" date="2023" name="Mol. Biol. Evol.">
        <title>Genomics of Secondarily Temperate Adaptation in the Only Non-Antarctic Icefish.</title>
        <authorList>
            <person name="Rivera-Colon A.G."/>
            <person name="Rayamajhi N."/>
            <person name="Minhas B.F."/>
            <person name="Madrigal G."/>
            <person name="Bilyk K.T."/>
            <person name="Yoon V."/>
            <person name="Hune M."/>
            <person name="Gregory S."/>
            <person name="Cheng C.H.C."/>
            <person name="Catchen J.M."/>
        </authorList>
    </citation>
    <scope>NUCLEOTIDE SEQUENCE [LARGE SCALE GENOMIC DNA]</scope>
    <source>
        <strain evidence="1">JC2023a</strain>
    </source>
</reference>
<dbReference type="AlphaFoldDB" id="A0AAN8BHK1"/>